<dbReference type="SUPFAM" id="SSF51197">
    <property type="entry name" value="Clavaminate synthase-like"/>
    <property type="match status" value="1"/>
</dbReference>
<name>A0AAE0FXK5_9CHLO</name>
<evidence type="ECO:0000256" key="2">
    <source>
        <dbReference type="SAM" id="MobiDB-lite"/>
    </source>
</evidence>
<dbReference type="PANTHER" id="PTHR12461:SF102">
    <property type="entry name" value="LYSINE-SPECIFIC DEMETHYLASE JMJ31"/>
    <property type="match status" value="1"/>
</dbReference>
<feature type="region of interest" description="Disordered" evidence="2">
    <location>
        <begin position="319"/>
        <end position="454"/>
    </location>
</feature>
<dbReference type="Pfam" id="PF13621">
    <property type="entry name" value="Cupin_8"/>
    <property type="match status" value="1"/>
</dbReference>
<gene>
    <name evidence="4" type="ORF">CYMTET_24258</name>
</gene>
<dbReference type="SMART" id="SM00558">
    <property type="entry name" value="JmjC"/>
    <property type="match status" value="1"/>
</dbReference>
<dbReference type="AlphaFoldDB" id="A0AAE0FXK5"/>
<dbReference type="PROSITE" id="PS51184">
    <property type="entry name" value="JMJC"/>
    <property type="match status" value="1"/>
</dbReference>
<evidence type="ECO:0000313" key="4">
    <source>
        <dbReference type="EMBL" id="KAK3267171.1"/>
    </source>
</evidence>
<sequence length="585" mass="63972">MLICEQKATQLPAIPVPEIKTHEWLSGLIKETAAPSPLVLNGAGLNWPAHTLWNPRLDGLRRLRNLVGSVRVEAMSSTTQAFHGALGEHTRISLTMDQLLDEFKEFSSTGENSTSLYLAQAPIQQPENDAESSLAPLLQDIEIPSVLRDYKLTATNLWLSVGRTQSSIHYDPYHNLLCVVAGGKSVTLWSPELMPAMYPKAIYGEASNHSNVNFTSPDFDRHPKFKEALSRDVRHIAELGPGDMLFIPEGWYHQVHLLKAAASLEPCIQVDSTASTIAVNFWWESTFQLGLGGGMDCYYARSALASLLAAHKRRKLEQLSQHAVKSAGSQDSSAGPTEGAPPLESSLRALDEAEKSALQSLGRAVTRAAAAPECPPPRCSAHQDEGRRDALPVGQAASNRGDMQPRPDKCRKRKLEGRQSHQSSEPLQHARTSDRSGSGGEEISPNRSDTGVPSRLVDATAARCVVEDTFASLTPTALQRVLYAMAHTFPRSLERLVLHGLSPAACELLTSKLEEADALRAAQESSEADEHPASRKFYEQFYGVFQDGAEAALRVMVEGKELFAKEAMKEILTDMVGVHGDFDMR</sequence>
<dbReference type="PANTHER" id="PTHR12461">
    <property type="entry name" value="HYPOXIA-INDUCIBLE FACTOR 1 ALPHA INHIBITOR-RELATED"/>
    <property type="match status" value="1"/>
</dbReference>
<dbReference type="EMBL" id="LGRX02012575">
    <property type="protein sequence ID" value="KAK3267171.1"/>
    <property type="molecule type" value="Genomic_DNA"/>
</dbReference>
<dbReference type="Gene3D" id="2.60.120.650">
    <property type="entry name" value="Cupin"/>
    <property type="match status" value="1"/>
</dbReference>
<evidence type="ECO:0000256" key="1">
    <source>
        <dbReference type="ARBA" id="ARBA00006801"/>
    </source>
</evidence>
<comment type="similarity">
    <text evidence="1">Belongs to the JARID1 histone demethylase family.</text>
</comment>
<dbReference type="Proteomes" id="UP001190700">
    <property type="component" value="Unassembled WGS sequence"/>
</dbReference>
<dbReference type="InterPro" id="IPR003347">
    <property type="entry name" value="JmjC_dom"/>
</dbReference>
<keyword evidence="5" id="KW-1185">Reference proteome</keyword>
<evidence type="ECO:0000259" key="3">
    <source>
        <dbReference type="PROSITE" id="PS51184"/>
    </source>
</evidence>
<protein>
    <recommendedName>
        <fullName evidence="3">JmjC domain-containing protein</fullName>
    </recommendedName>
</protein>
<feature type="compositionally biased region" description="Polar residues" evidence="2">
    <location>
        <begin position="319"/>
        <end position="335"/>
    </location>
</feature>
<comment type="caution">
    <text evidence="4">The sequence shown here is derived from an EMBL/GenBank/DDBJ whole genome shotgun (WGS) entry which is preliminary data.</text>
</comment>
<feature type="compositionally biased region" description="Basic and acidic residues" evidence="2">
    <location>
        <begin position="381"/>
        <end position="390"/>
    </location>
</feature>
<reference evidence="4 5" key="1">
    <citation type="journal article" date="2015" name="Genome Biol. Evol.">
        <title>Comparative Genomics of a Bacterivorous Green Alga Reveals Evolutionary Causalities and Consequences of Phago-Mixotrophic Mode of Nutrition.</title>
        <authorList>
            <person name="Burns J.A."/>
            <person name="Paasch A."/>
            <person name="Narechania A."/>
            <person name="Kim E."/>
        </authorList>
    </citation>
    <scope>NUCLEOTIDE SEQUENCE [LARGE SCALE GENOMIC DNA]</scope>
    <source>
        <strain evidence="4 5">PLY_AMNH</strain>
    </source>
</reference>
<accession>A0AAE0FXK5</accession>
<feature type="domain" description="JmjC" evidence="3">
    <location>
        <begin position="132"/>
        <end position="298"/>
    </location>
</feature>
<proteinExistence type="inferred from homology"/>
<organism evidence="4 5">
    <name type="scientific">Cymbomonas tetramitiformis</name>
    <dbReference type="NCBI Taxonomy" id="36881"/>
    <lineage>
        <taxon>Eukaryota</taxon>
        <taxon>Viridiplantae</taxon>
        <taxon>Chlorophyta</taxon>
        <taxon>Pyramimonadophyceae</taxon>
        <taxon>Pyramimonadales</taxon>
        <taxon>Pyramimonadaceae</taxon>
        <taxon>Cymbomonas</taxon>
    </lineage>
</organism>
<evidence type="ECO:0000313" key="5">
    <source>
        <dbReference type="Proteomes" id="UP001190700"/>
    </source>
</evidence>
<dbReference type="InterPro" id="IPR041667">
    <property type="entry name" value="Cupin_8"/>
</dbReference>